<dbReference type="Proteomes" id="UP001583186">
    <property type="component" value="Unassembled WGS sequence"/>
</dbReference>
<name>A0ABR3YTK1_9PEZI</name>
<evidence type="ECO:0000256" key="3">
    <source>
        <dbReference type="ARBA" id="ARBA00023002"/>
    </source>
</evidence>
<proteinExistence type="inferred from homology"/>
<evidence type="ECO:0000313" key="4">
    <source>
        <dbReference type="EMBL" id="KAL1891715.1"/>
    </source>
</evidence>
<dbReference type="Gene3D" id="3.40.50.720">
    <property type="entry name" value="NAD(P)-binding Rossmann-like Domain"/>
    <property type="match status" value="1"/>
</dbReference>
<sequence length="326" mass="36530">MPLAKYSYSGPVDHTVVPDVKNIAGKSVIITGGANGMGETCVRHFVKAGAFVTFADMNEERGKTVEAELNAGAEAGKPRAVFVKCDIRSWDDQIRMFDTAKTQSPSNSVDVVIANAGISRSSGDSLWRLDDPKGAPTKPDLNIVDVNLVGTMYSFKLAVHYFRQQPDTADRDRAFIMTGSLTAYIDSPGNWEYTATKYALLGLMKTVRRNSWEQGIRINYVAPCYIRSAIRTAEYEKWLVDRGVQFGEQEDVAGCMLRIACDNTINGRSFRIAPRALVKEGFVDIDREDYREGVEADEYFVKNQATQLVIIEDQWRDDYTVRIFKE</sequence>
<dbReference type="InterPro" id="IPR036291">
    <property type="entry name" value="NAD(P)-bd_dom_sf"/>
</dbReference>
<organism evidence="4 5">
    <name type="scientific">Sporothrix stenoceras</name>
    <dbReference type="NCBI Taxonomy" id="5173"/>
    <lineage>
        <taxon>Eukaryota</taxon>
        <taxon>Fungi</taxon>
        <taxon>Dikarya</taxon>
        <taxon>Ascomycota</taxon>
        <taxon>Pezizomycotina</taxon>
        <taxon>Sordariomycetes</taxon>
        <taxon>Sordariomycetidae</taxon>
        <taxon>Ophiostomatales</taxon>
        <taxon>Ophiostomataceae</taxon>
        <taxon>Sporothrix</taxon>
    </lineage>
</organism>
<evidence type="ECO:0000313" key="5">
    <source>
        <dbReference type="Proteomes" id="UP001583186"/>
    </source>
</evidence>
<reference evidence="4 5" key="1">
    <citation type="journal article" date="2024" name="IMA Fungus">
        <title>IMA Genome - F19 : A genome assembly and annotation guide to empower mycologists, including annotated draft genome sequences of Ceratocystis pirilliformis, Diaporthe australafricana, Fusarium ophioides, Paecilomyces lecythidis, and Sporothrix stenoceras.</title>
        <authorList>
            <person name="Aylward J."/>
            <person name="Wilson A.M."/>
            <person name="Visagie C.M."/>
            <person name="Spraker J."/>
            <person name="Barnes I."/>
            <person name="Buitendag C."/>
            <person name="Ceriani C."/>
            <person name="Del Mar Angel L."/>
            <person name="du Plessis D."/>
            <person name="Fuchs T."/>
            <person name="Gasser K."/>
            <person name="Kramer D."/>
            <person name="Li W."/>
            <person name="Munsamy K."/>
            <person name="Piso A."/>
            <person name="Price J.L."/>
            <person name="Sonnekus B."/>
            <person name="Thomas C."/>
            <person name="van der Nest A."/>
            <person name="van Dijk A."/>
            <person name="van Heerden A."/>
            <person name="van Vuuren N."/>
            <person name="Yilmaz N."/>
            <person name="Duong T.A."/>
            <person name="van der Merwe N.A."/>
            <person name="Wingfield M.J."/>
            <person name="Wingfield B.D."/>
        </authorList>
    </citation>
    <scope>NUCLEOTIDE SEQUENCE [LARGE SCALE GENOMIC DNA]</scope>
    <source>
        <strain evidence="4 5">CMW 5346</strain>
    </source>
</reference>
<dbReference type="PRINTS" id="PR00081">
    <property type="entry name" value="GDHRDH"/>
</dbReference>
<evidence type="ECO:0000256" key="2">
    <source>
        <dbReference type="ARBA" id="ARBA00022857"/>
    </source>
</evidence>
<dbReference type="Pfam" id="PF00106">
    <property type="entry name" value="adh_short"/>
    <property type="match status" value="1"/>
</dbReference>
<protein>
    <recommendedName>
        <fullName evidence="6">Short chain dehydrogenase reductase</fullName>
    </recommendedName>
</protein>
<dbReference type="InterPro" id="IPR002347">
    <property type="entry name" value="SDR_fam"/>
</dbReference>
<keyword evidence="5" id="KW-1185">Reference proteome</keyword>
<dbReference type="EMBL" id="JAWCUI010000050">
    <property type="protein sequence ID" value="KAL1891715.1"/>
    <property type="molecule type" value="Genomic_DNA"/>
</dbReference>
<dbReference type="SUPFAM" id="SSF51735">
    <property type="entry name" value="NAD(P)-binding Rossmann-fold domains"/>
    <property type="match status" value="1"/>
</dbReference>
<gene>
    <name evidence="4" type="ORF">Sste5346_007464</name>
</gene>
<accession>A0ABR3YTK1</accession>
<comment type="caution">
    <text evidence="4">The sequence shown here is derived from an EMBL/GenBank/DDBJ whole genome shotgun (WGS) entry which is preliminary data.</text>
</comment>
<evidence type="ECO:0000256" key="1">
    <source>
        <dbReference type="ARBA" id="ARBA00006484"/>
    </source>
</evidence>
<evidence type="ECO:0008006" key="6">
    <source>
        <dbReference type="Google" id="ProtNLM"/>
    </source>
</evidence>
<dbReference type="InterPro" id="IPR020904">
    <property type="entry name" value="Sc_DH/Rdtase_CS"/>
</dbReference>
<comment type="similarity">
    <text evidence="1">Belongs to the short-chain dehydrogenases/reductases (SDR) family.</text>
</comment>
<dbReference type="PANTHER" id="PTHR43180">
    <property type="entry name" value="3-OXOACYL-(ACYL-CARRIER-PROTEIN) REDUCTASE (AFU_ORTHOLOGUE AFUA_6G11210)"/>
    <property type="match status" value="1"/>
</dbReference>
<dbReference type="PANTHER" id="PTHR43180:SF31">
    <property type="entry name" value="CHAIN DEHYDROGENASE_REDUCTASE, PUTATIVE (AFU_ORTHOLOGUE AFUA_2G16570)-RELATED"/>
    <property type="match status" value="1"/>
</dbReference>
<keyword evidence="2" id="KW-0521">NADP</keyword>
<keyword evidence="3" id="KW-0560">Oxidoreductase</keyword>
<dbReference type="PROSITE" id="PS00061">
    <property type="entry name" value="ADH_SHORT"/>
    <property type="match status" value="1"/>
</dbReference>